<dbReference type="InterPro" id="IPR012337">
    <property type="entry name" value="RNaseH-like_sf"/>
</dbReference>
<dbReference type="Pfam" id="PF13333">
    <property type="entry name" value="rve_2"/>
    <property type="match status" value="1"/>
</dbReference>
<reference evidence="4 5" key="1">
    <citation type="submission" date="2019-07" db="EMBL/GenBank/DDBJ databases">
        <title>Draft genome of C. aurimucosum strain 2299.</title>
        <authorList>
            <person name="Pacheco L.G.C."/>
            <person name="Aguiar E.R.G.R."/>
            <person name="Santos C.S."/>
            <person name="Rocha D.J.P.G."/>
            <person name="Sant'Anna L.O."/>
            <person name="Mattos-Guaraldi A.L."/>
            <person name="Santos L.S."/>
        </authorList>
    </citation>
    <scope>NUCLEOTIDE SEQUENCE [LARGE SCALE GENOMIC DNA]</scope>
    <source>
        <strain evidence="4 5">2299</strain>
    </source>
</reference>
<sequence length="411" mass="47431">MRCLPNGGQVRQQRKKYTPEYRREAANLVIESERPIAHVAKEIGVSAGLLGKWVKLERERRGASDGMSEADLRAENARLRRELAEAKMDNEFLFKSDSLLRRKATRAEKFELMQQEKANYSIKRMARLLKVSRSGYYKWAHAQQKRLSGKDDRAAFYDDVDRKIHQIWKDSDEVYGAPRITAELTERYRISLNRKTVAKRMRMMGIEGISPRAFVPVTTIQSKRKSTLPDLVKRMFDTGELNRVWMSDITYLRTGEGWLYLCAVRDGHSRRVLGWAMDSVQDTSLVERALRMAHTLRGDVPDGLVFHADRGTQFTSEKLWEVCRSLGIAQSVGRTGVCFDNAMAESFWSTLKTEFYDRKHWATRDAARKAVAYWIEVVYNRRRRHSALGMVSPVDFENHAGSINSRKEIAA</sequence>
<dbReference type="InterPro" id="IPR050900">
    <property type="entry name" value="Transposase_IS3/IS150/IS904"/>
</dbReference>
<dbReference type="RefSeq" id="WP_144014507.1">
    <property type="nucleotide sequence ID" value="NZ_VKDI01000007.1"/>
</dbReference>
<dbReference type="Pfam" id="PF00665">
    <property type="entry name" value="rve"/>
    <property type="match status" value="1"/>
</dbReference>
<evidence type="ECO:0000256" key="2">
    <source>
        <dbReference type="SAM" id="Coils"/>
    </source>
</evidence>
<evidence type="ECO:0000259" key="3">
    <source>
        <dbReference type="PROSITE" id="PS50994"/>
    </source>
</evidence>
<gene>
    <name evidence="4" type="ORF">FNY88_04370</name>
</gene>
<dbReference type="PROSITE" id="PS50994">
    <property type="entry name" value="INTEGRASE"/>
    <property type="match status" value="1"/>
</dbReference>
<organism evidence="4 5">
    <name type="scientific">Corynebacterium guaraldiae</name>
    <dbReference type="NCBI Taxonomy" id="3051103"/>
    <lineage>
        <taxon>Bacteria</taxon>
        <taxon>Bacillati</taxon>
        <taxon>Actinomycetota</taxon>
        <taxon>Actinomycetes</taxon>
        <taxon>Mycobacteriales</taxon>
        <taxon>Corynebacteriaceae</taxon>
        <taxon>Corynebacterium</taxon>
    </lineage>
</organism>
<feature type="coiled-coil region" evidence="2">
    <location>
        <begin position="67"/>
        <end position="96"/>
    </location>
</feature>
<dbReference type="InterPro" id="IPR036397">
    <property type="entry name" value="RNaseH_sf"/>
</dbReference>
<dbReference type="Gene3D" id="3.30.420.10">
    <property type="entry name" value="Ribonuclease H-like superfamily/Ribonuclease H"/>
    <property type="match status" value="1"/>
</dbReference>
<dbReference type="SUPFAM" id="SSF46689">
    <property type="entry name" value="Homeodomain-like"/>
    <property type="match status" value="1"/>
</dbReference>
<accession>A0ABY3D1G1</accession>
<evidence type="ECO:0000313" key="4">
    <source>
        <dbReference type="EMBL" id="TRX49795.1"/>
    </source>
</evidence>
<feature type="domain" description="Integrase catalytic" evidence="3">
    <location>
        <begin position="225"/>
        <end position="401"/>
    </location>
</feature>
<dbReference type="NCBIfam" id="NF033516">
    <property type="entry name" value="transpos_IS3"/>
    <property type="match status" value="1"/>
</dbReference>
<proteinExistence type="predicted"/>
<dbReference type="PANTHER" id="PTHR46889">
    <property type="entry name" value="TRANSPOSASE INSF FOR INSERTION SEQUENCE IS3B-RELATED"/>
    <property type="match status" value="1"/>
</dbReference>
<dbReference type="Pfam" id="PF01527">
    <property type="entry name" value="HTH_Tnp_1"/>
    <property type="match status" value="1"/>
</dbReference>
<dbReference type="InterPro" id="IPR001584">
    <property type="entry name" value="Integrase_cat-core"/>
</dbReference>
<name>A0ABY3D1G1_9CORY</name>
<keyword evidence="5" id="KW-1185">Reference proteome</keyword>
<dbReference type="InterPro" id="IPR009057">
    <property type="entry name" value="Homeodomain-like_sf"/>
</dbReference>
<dbReference type="EMBL" id="VKDI01000007">
    <property type="protein sequence ID" value="TRX49795.1"/>
    <property type="molecule type" value="Genomic_DNA"/>
</dbReference>
<evidence type="ECO:0000256" key="1">
    <source>
        <dbReference type="ARBA" id="ARBA00002286"/>
    </source>
</evidence>
<dbReference type="Pfam" id="PF13276">
    <property type="entry name" value="HTH_21"/>
    <property type="match status" value="1"/>
</dbReference>
<comment type="caution">
    <text evidence="4">The sequence shown here is derived from an EMBL/GenBank/DDBJ whole genome shotgun (WGS) entry which is preliminary data.</text>
</comment>
<dbReference type="Gene3D" id="1.10.10.60">
    <property type="entry name" value="Homeodomain-like"/>
    <property type="match status" value="1"/>
</dbReference>
<dbReference type="InterPro" id="IPR002514">
    <property type="entry name" value="Transposase_8"/>
</dbReference>
<dbReference type="InterPro" id="IPR048020">
    <property type="entry name" value="Transpos_IS3"/>
</dbReference>
<protein>
    <submittedName>
        <fullName evidence="4">IS3 family transposase</fullName>
    </submittedName>
</protein>
<comment type="function">
    <text evidence="1">Involved in the transposition of the insertion sequence.</text>
</comment>
<dbReference type="InterPro" id="IPR025948">
    <property type="entry name" value="HTH-like_dom"/>
</dbReference>
<keyword evidence="2" id="KW-0175">Coiled coil</keyword>
<evidence type="ECO:0000313" key="5">
    <source>
        <dbReference type="Proteomes" id="UP000316859"/>
    </source>
</evidence>
<dbReference type="Proteomes" id="UP000316859">
    <property type="component" value="Unassembled WGS sequence"/>
</dbReference>
<dbReference type="SUPFAM" id="SSF53098">
    <property type="entry name" value="Ribonuclease H-like"/>
    <property type="match status" value="1"/>
</dbReference>
<dbReference type="PANTHER" id="PTHR46889:SF4">
    <property type="entry name" value="TRANSPOSASE INSO FOR INSERTION SEQUENCE ELEMENT IS911B-RELATED"/>
    <property type="match status" value="1"/>
</dbReference>